<evidence type="ECO:0000256" key="2">
    <source>
        <dbReference type="SAM" id="SignalP"/>
    </source>
</evidence>
<feature type="signal peptide" evidence="2">
    <location>
        <begin position="1"/>
        <end position="25"/>
    </location>
</feature>
<evidence type="ECO:0000313" key="3">
    <source>
        <dbReference type="EMBL" id="KLO08785.1"/>
    </source>
</evidence>
<feature type="region of interest" description="Disordered" evidence="1">
    <location>
        <begin position="51"/>
        <end position="77"/>
    </location>
</feature>
<dbReference type="InParanoid" id="A0A0H2RAA3"/>
<organism evidence="3 4">
    <name type="scientific">Schizopora paradoxa</name>
    <dbReference type="NCBI Taxonomy" id="27342"/>
    <lineage>
        <taxon>Eukaryota</taxon>
        <taxon>Fungi</taxon>
        <taxon>Dikarya</taxon>
        <taxon>Basidiomycota</taxon>
        <taxon>Agaricomycotina</taxon>
        <taxon>Agaricomycetes</taxon>
        <taxon>Hymenochaetales</taxon>
        <taxon>Schizoporaceae</taxon>
        <taxon>Schizopora</taxon>
    </lineage>
</organism>
<reference evidence="3 4" key="1">
    <citation type="submission" date="2015-04" db="EMBL/GenBank/DDBJ databases">
        <title>Complete genome sequence of Schizopora paradoxa KUC8140, a cosmopolitan wood degrader in East Asia.</title>
        <authorList>
            <consortium name="DOE Joint Genome Institute"/>
            <person name="Min B."/>
            <person name="Park H."/>
            <person name="Jang Y."/>
            <person name="Kim J.-J."/>
            <person name="Kim K.H."/>
            <person name="Pangilinan J."/>
            <person name="Lipzen A."/>
            <person name="Riley R."/>
            <person name="Grigoriev I.V."/>
            <person name="Spatafora J.W."/>
            <person name="Choi I.-G."/>
        </authorList>
    </citation>
    <scope>NUCLEOTIDE SEQUENCE [LARGE SCALE GENOMIC DNA]</scope>
    <source>
        <strain evidence="3 4">KUC8140</strain>
    </source>
</reference>
<proteinExistence type="predicted"/>
<evidence type="ECO:0000313" key="4">
    <source>
        <dbReference type="Proteomes" id="UP000053477"/>
    </source>
</evidence>
<gene>
    <name evidence="3" type="ORF">SCHPADRAFT_594219</name>
</gene>
<keyword evidence="4" id="KW-1185">Reference proteome</keyword>
<dbReference type="Proteomes" id="UP000053477">
    <property type="component" value="Unassembled WGS sequence"/>
</dbReference>
<dbReference type="EMBL" id="KQ086077">
    <property type="protein sequence ID" value="KLO08785.1"/>
    <property type="molecule type" value="Genomic_DNA"/>
</dbReference>
<accession>A0A0H2RAA3</accession>
<evidence type="ECO:0000256" key="1">
    <source>
        <dbReference type="SAM" id="MobiDB-lite"/>
    </source>
</evidence>
<name>A0A0H2RAA3_9AGAM</name>
<evidence type="ECO:0008006" key="5">
    <source>
        <dbReference type="Google" id="ProtNLM"/>
    </source>
</evidence>
<dbReference type="AlphaFoldDB" id="A0A0H2RAA3"/>
<feature type="chain" id="PRO_5005201681" description="Secreted protein" evidence="2">
    <location>
        <begin position="26"/>
        <end position="123"/>
    </location>
</feature>
<keyword evidence="2" id="KW-0732">Signal</keyword>
<sequence>MSRQSNASASASMLTLAYLCLPVSPTSKVLHPWIGEGRNFSPSLFYNNRRIQRSPRSATQQLHKRRPGRAQTVSSTPPCRASAVQARYARTSLLRSLDGIDNIDEARVFRILLISVRNTFSKP</sequence>
<protein>
    <recommendedName>
        <fullName evidence="5">Secreted protein</fullName>
    </recommendedName>
</protein>